<gene>
    <name evidence="1" type="ORF">DHETER_LOCUS5936</name>
</gene>
<reference evidence="1" key="1">
    <citation type="submission" date="2021-06" db="EMBL/GenBank/DDBJ databases">
        <authorList>
            <person name="Kallberg Y."/>
            <person name="Tangrot J."/>
            <person name="Rosling A."/>
        </authorList>
    </citation>
    <scope>NUCLEOTIDE SEQUENCE</scope>
    <source>
        <strain evidence="1">IL203A</strain>
    </source>
</reference>
<dbReference type="EMBL" id="CAJVPU010007036">
    <property type="protein sequence ID" value="CAG8568032.1"/>
    <property type="molecule type" value="Genomic_DNA"/>
</dbReference>
<comment type="caution">
    <text evidence="1">The sequence shown here is derived from an EMBL/GenBank/DDBJ whole genome shotgun (WGS) entry which is preliminary data.</text>
</comment>
<organism evidence="1 2">
    <name type="scientific">Dentiscutata heterogama</name>
    <dbReference type="NCBI Taxonomy" id="1316150"/>
    <lineage>
        <taxon>Eukaryota</taxon>
        <taxon>Fungi</taxon>
        <taxon>Fungi incertae sedis</taxon>
        <taxon>Mucoromycota</taxon>
        <taxon>Glomeromycotina</taxon>
        <taxon>Glomeromycetes</taxon>
        <taxon>Diversisporales</taxon>
        <taxon>Gigasporaceae</taxon>
        <taxon>Dentiscutata</taxon>
    </lineage>
</organism>
<evidence type="ECO:0000313" key="2">
    <source>
        <dbReference type="Proteomes" id="UP000789702"/>
    </source>
</evidence>
<sequence>AVLPTEAILTDTQKLSSRCNSWEISERSQKRQKVVASIILSKSFEKPANKKDEDDEDNDLYM</sequence>
<proteinExistence type="predicted"/>
<feature type="non-terminal residue" evidence="1">
    <location>
        <position position="1"/>
    </location>
</feature>
<accession>A0ACA9M3L1</accession>
<protein>
    <submittedName>
        <fullName evidence="1">14266_t:CDS:1</fullName>
    </submittedName>
</protein>
<keyword evidence="2" id="KW-1185">Reference proteome</keyword>
<name>A0ACA9M3L1_9GLOM</name>
<evidence type="ECO:0000313" key="1">
    <source>
        <dbReference type="EMBL" id="CAG8568032.1"/>
    </source>
</evidence>
<dbReference type="Proteomes" id="UP000789702">
    <property type="component" value="Unassembled WGS sequence"/>
</dbReference>